<dbReference type="Proteomes" id="UP001525968">
    <property type="component" value="Unassembled WGS sequence"/>
</dbReference>
<reference evidence="1 2" key="1">
    <citation type="submission" date="2022-09" db="EMBL/GenBank/DDBJ databases">
        <title>Draft genome of isolate Be4.</title>
        <authorList>
            <person name="Sanchez-Castro I."/>
            <person name="Martinez-Rodriguez P."/>
            <person name="Descostes M."/>
            <person name="Merroun M."/>
        </authorList>
    </citation>
    <scope>NUCLEOTIDE SEQUENCE [LARGE SCALE GENOMIC DNA]</scope>
    <source>
        <strain evidence="1 2">Be4</strain>
    </source>
</reference>
<dbReference type="EMBL" id="JAODYH010000005">
    <property type="protein sequence ID" value="MCT9811344.1"/>
    <property type="molecule type" value="Genomic_DNA"/>
</dbReference>
<sequence length="782" mass="88637">MNAHLLDLAIINNWCAVRSHPYKVLSQAFFEVWNKCAMTLALNGQRKCSNLTQFLECFLQISDQRAPETFDASSFRVWDRYFKQLLGAICSEKFYCAKPSARVAQMSILLSMRRKMAAEVGALLTWDASEFSKFPEKTEPLTRLFETMPLNPGSVVIWQGWPCRSKSGAMTSVKLLPLHTSFGAEFTEMFYEACKAYFGARHRTRLTGAHAFSEFIAETNHSFTIESLADEIQTTELFKQIYEHYLRSAYKDGDSGDIGRVINLWRCGVKTFFYDYVFATGLIAKPKGTFPMPAPVNRKHEPTHIRSSPDGEIHEKLLTPVPLTVSDEEAMHLIFTQIKSDLDAAKEWAWNEVVRVAHISERRKILAKQGKVRTIESAGRHTEKSPTSWEHADHLKNAAATYESHGYPCSLDIHALHLLFPRPASRWVEELAIPATGALLPHCAVIVGEHPQITPAFFEEHQLYNKEHKLSGLVQTDGGEILVGDKRRRGAELAEQRITLNERSAFALKQIIILTTPLRDYLRMKGDDNWRYLLLTAGKGFAYPRRVNRIASLSSTPASLLRLKTSARRAGMNEVEAERFSDRFSLATLRASAGTLVFIETKSVEKMAKALGHAKYEPALLDRYLPKVLRDFFQERWIRIFQTGIIVQALQESKHLLKASGFSSMREVDLFLGKHALHIPLIDRDISDEPTEDAWSIGDIKKRREVVFSLNEEVLTLMLSISLAAEQPARTLSPHARYWAEMTNALVPYIQSASNHRTDIREFLSSAKKNASASLVENIAYE</sequence>
<evidence type="ECO:0000313" key="1">
    <source>
        <dbReference type="EMBL" id="MCT9811344.1"/>
    </source>
</evidence>
<comment type="caution">
    <text evidence="1">The sequence shown here is derived from an EMBL/GenBank/DDBJ whole genome shotgun (WGS) entry which is preliminary data.</text>
</comment>
<organism evidence="1 2">
    <name type="scientific">Acidovorax bellezanensis</name>
    <dbReference type="NCBI Taxonomy" id="2976702"/>
    <lineage>
        <taxon>Bacteria</taxon>
        <taxon>Pseudomonadati</taxon>
        <taxon>Pseudomonadota</taxon>
        <taxon>Betaproteobacteria</taxon>
        <taxon>Burkholderiales</taxon>
        <taxon>Comamonadaceae</taxon>
        <taxon>Acidovorax</taxon>
    </lineage>
</organism>
<evidence type="ECO:0000313" key="2">
    <source>
        <dbReference type="Proteomes" id="UP001525968"/>
    </source>
</evidence>
<name>A0ABT2PLJ6_9BURK</name>
<accession>A0ABT2PLJ6</accession>
<dbReference type="RefSeq" id="WP_261500573.1">
    <property type="nucleotide sequence ID" value="NZ_JAODYH010000005.1"/>
</dbReference>
<protein>
    <submittedName>
        <fullName evidence="1">Uncharacterized protein</fullName>
    </submittedName>
</protein>
<proteinExistence type="predicted"/>
<gene>
    <name evidence="1" type="ORF">N0K08_11910</name>
</gene>
<keyword evidence="2" id="KW-1185">Reference proteome</keyword>